<proteinExistence type="predicted"/>
<dbReference type="Proteomes" id="UP001165122">
    <property type="component" value="Unassembled WGS sequence"/>
</dbReference>
<dbReference type="PROSITE" id="PS50157">
    <property type="entry name" value="ZINC_FINGER_C2H2_2"/>
    <property type="match status" value="1"/>
</dbReference>
<dbReference type="GO" id="GO:0070042">
    <property type="term" value="F:rRNA (uridine-N3-)-methyltransferase activity"/>
    <property type="evidence" value="ECO:0007669"/>
    <property type="project" value="InterPro"/>
</dbReference>
<evidence type="ECO:0000313" key="3">
    <source>
        <dbReference type="EMBL" id="GMI07842.1"/>
    </source>
</evidence>
<dbReference type="AlphaFoldDB" id="A0A9W7CGI0"/>
<reference evidence="4" key="1">
    <citation type="journal article" date="2023" name="Commun. Biol.">
        <title>Genome analysis of Parmales, the sister group of diatoms, reveals the evolutionary specialization of diatoms from phago-mixotrophs to photoautotrophs.</title>
        <authorList>
            <person name="Ban H."/>
            <person name="Sato S."/>
            <person name="Yoshikawa S."/>
            <person name="Yamada K."/>
            <person name="Nakamura Y."/>
            <person name="Ichinomiya M."/>
            <person name="Sato N."/>
            <person name="Blanc-Mathieu R."/>
            <person name="Endo H."/>
            <person name="Kuwata A."/>
            <person name="Ogata H."/>
        </authorList>
    </citation>
    <scope>NUCLEOTIDE SEQUENCE [LARGE SCALE GENOMIC DNA]</scope>
    <source>
        <strain evidence="4">NIES 3700</strain>
    </source>
</reference>
<organism evidence="3 4">
    <name type="scientific">Triparma laevis f. longispina</name>
    <dbReference type="NCBI Taxonomy" id="1714387"/>
    <lineage>
        <taxon>Eukaryota</taxon>
        <taxon>Sar</taxon>
        <taxon>Stramenopiles</taxon>
        <taxon>Ochrophyta</taxon>
        <taxon>Bolidophyceae</taxon>
        <taxon>Parmales</taxon>
        <taxon>Triparmaceae</taxon>
        <taxon>Triparma</taxon>
    </lineage>
</organism>
<name>A0A9W7CGI0_9STRA</name>
<evidence type="ECO:0000313" key="4">
    <source>
        <dbReference type="Proteomes" id="UP001165122"/>
    </source>
</evidence>
<dbReference type="GO" id="GO:0070475">
    <property type="term" value="P:rRNA base methylation"/>
    <property type="evidence" value="ECO:0007669"/>
    <property type="project" value="InterPro"/>
</dbReference>
<accession>A0A9W7CGI0</accession>
<dbReference type="EMBL" id="BRXW01000115">
    <property type="protein sequence ID" value="GMI07842.1"/>
    <property type="molecule type" value="Genomic_DNA"/>
</dbReference>
<dbReference type="GO" id="GO:0008270">
    <property type="term" value="F:zinc ion binding"/>
    <property type="evidence" value="ECO:0007669"/>
    <property type="project" value="UniProtKB-KW"/>
</dbReference>
<gene>
    <name evidence="3" type="ORF">TrLO_g11585</name>
</gene>
<keyword evidence="1" id="KW-0863">Zinc-finger</keyword>
<keyword evidence="4" id="KW-1185">Reference proteome</keyword>
<keyword evidence="1" id="KW-0862">Zinc</keyword>
<feature type="domain" description="C2H2-type" evidence="2">
    <location>
        <begin position="257"/>
        <end position="287"/>
    </location>
</feature>
<evidence type="ECO:0000256" key="1">
    <source>
        <dbReference type="PROSITE-ProRule" id="PRU00042"/>
    </source>
</evidence>
<protein>
    <recommendedName>
        <fullName evidence="2">C2H2-type domain-containing protein</fullName>
    </recommendedName>
</protein>
<dbReference type="OrthoDB" id="654211at2759"/>
<dbReference type="Gene3D" id="3.30.160.60">
    <property type="entry name" value="Classic Zinc Finger"/>
    <property type="match status" value="1"/>
</dbReference>
<comment type="caution">
    <text evidence="3">The sequence shown here is derived from an EMBL/GenBank/DDBJ whole genome shotgun (WGS) entry which is preliminary data.</text>
</comment>
<dbReference type="Pfam" id="PF00096">
    <property type="entry name" value="zf-C2H2"/>
    <property type="match status" value="1"/>
</dbReference>
<evidence type="ECO:0000259" key="2">
    <source>
        <dbReference type="PROSITE" id="PS50157"/>
    </source>
</evidence>
<sequence>MRGDDAILVFGDADMSFSYDLCRYYSTCTSPPGPPRVTVTAYDPETTGVSKYATLATHVQKILDLRVLSKKQSKKRKRGDKDLPLRLPVDVQIYHGVDCLDPPSMITTARHPHPHPRQYSQVIFNHPHLGVESLASHTRFLHHFFHTVKTLSLLHPQGALLTTFAGSSQSDRWNVVPVAQAHGFHLNSVRDFTPPHIDPQTFKTEKTNAYSTFRRCHSGKSFNTNAPSVTFVFTLEPLPVVDVPWMVERDTANDSVYECLECNKKFTEKRSLVNHLKDSIKCSSEKKKETTAVITCDVCGDGRTFVDLESLNKHILQKVRAKVK</sequence>
<dbReference type="InterPro" id="IPR019446">
    <property type="entry name" value="BMT5-like"/>
</dbReference>
<dbReference type="InterPro" id="IPR013087">
    <property type="entry name" value="Znf_C2H2_type"/>
</dbReference>
<dbReference type="Pfam" id="PF10354">
    <property type="entry name" value="BMT5-like"/>
    <property type="match status" value="1"/>
</dbReference>
<keyword evidence="1" id="KW-0479">Metal-binding</keyword>